<evidence type="ECO:0000313" key="2">
    <source>
        <dbReference type="Proteomes" id="UP000242146"/>
    </source>
</evidence>
<keyword evidence="2" id="KW-1185">Reference proteome</keyword>
<sequence length="112" mass="12985">MEAEVVMTVMDKLEPSRQHKKATYLGADTLFGADVNKQFTWSKKYTQRRISAPLHFGSLRLQWHIHDQQRLGPYPMVSYRNTIAPLLILVSLRFQTENHGCKMTILNLALKD</sequence>
<evidence type="ECO:0000313" key="1">
    <source>
        <dbReference type="EMBL" id="ORX44921.1"/>
    </source>
</evidence>
<organism evidence="1 2">
    <name type="scientific">Hesseltinella vesiculosa</name>
    <dbReference type="NCBI Taxonomy" id="101127"/>
    <lineage>
        <taxon>Eukaryota</taxon>
        <taxon>Fungi</taxon>
        <taxon>Fungi incertae sedis</taxon>
        <taxon>Mucoromycota</taxon>
        <taxon>Mucoromycotina</taxon>
        <taxon>Mucoromycetes</taxon>
        <taxon>Mucorales</taxon>
        <taxon>Cunninghamellaceae</taxon>
        <taxon>Hesseltinella</taxon>
    </lineage>
</organism>
<proteinExistence type="predicted"/>
<protein>
    <submittedName>
        <fullName evidence="1">Uncharacterized protein</fullName>
    </submittedName>
</protein>
<dbReference type="Proteomes" id="UP000242146">
    <property type="component" value="Unassembled WGS sequence"/>
</dbReference>
<dbReference type="AlphaFoldDB" id="A0A1X2G4N1"/>
<name>A0A1X2G4N1_9FUNG</name>
<dbReference type="EMBL" id="MCGT01000045">
    <property type="protein sequence ID" value="ORX44921.1"/>
    <property type="molecule type" value="Genomic_DNA"/>
</dbReference>
<accession>A0A1X2G4N1</accession>
<reference evidence="1 2" key="1">
    <citation type="submission" date="2016-07" db="EMBL/GenBank/DDBJ databases">
        <title>Pervasive Adenine N6-methylation of Active Genes in Fungi.</title>
        <authorList>
            <consortium name="DOE Joint Genome Institute"/>
            <person name="Mondo S.J."/>
            <person name="Dannebaum R.O."/>
            <person name="Kuo R.C."/>
            <person name="Labutti K."/>
            <person name="Haridas S."/>
            <person name="Kuo A."/>
            <person name="Salamov A."/>
            <person name="Ahrendt S.R."/>
            <person name="Lipzen A."/>
            <person name="Sullivan W."/>
            <person name="Andreopoulos W.B."/>
            <person name="Clum A."/>
            <person name="Lindquist E."/>
            <person name="Daum C."/>
            <person name="Ramamoorthy G.K."/>
            <person name="Gryganskyi A."/>
            <person name="Culley D."/>
            <person name="Magnuson J.K."/>
            <person name="James T.Y."/>
            <person name="O'Malley M.A."/>
            <person name="Stajich J.E."/>
            <person name="Spatafora J.W."/>
            <person name="Visel A."/>
            <person name="Grigoriev I.V."/>
        </authorList>
    </citation>
    <scope>NUCLEOTIDE SEQUENCE [LARGE SCALE GENOMIC DNA]</scope>
    <source>
        <strain evidence="1 2">NRRL 3301</strain>
    </source>
</reference>
<comment type="caution">
    <text evidence="1">The sequence shown here is derived from an EMBL/GenBank/DDBJ whole genome shotgun (WGS) entry which is preliminary data.</text>
</comment>
<gene>
    <name evidence="1" type="ORF">DM01DRAFT_1378271</name>
</gene>